<dbReference type="EMBL" id="JBCGBO010000002">
    <property type="protein sequence ID" value="KAK9222352.1"/>
    <property type="molecule type" value="Genomic_DNA"/>
</dbReference>
<dbReference type="Proteomes" id="UP001428341">
    <property type="component" value="Unassembled WGS sequence"/>
</dbReference>
<proteinExistence type="predicted"/>
<dbReference type="PANTHER" id="PTHR31973:SF189">
    <property type="entry name" value="TRANSPOSASE, MUDR, PLANT, MULE TRANSPOSASE DOMAIN PROTEIN-RELATED"/>
    <property type="match status" value="1"/>
</dbReference>
<feature type="region of interest" description="Disordered" evidence="1">
    <location>
        <begin position="92"/>
        <end position="113"/>
    </location>
</feature>
<organism evidence="2 3">
    <name type="scientific">Citrus x changshan-huyou</name>
    <dbReference type="NCBI Taxonomy" id="2935761"/>
    <lineage>
        <taxon>Eukaryota</taxon>
        <taxon>Viridiplantae</taxon>
        <taxon>Streptophyta</taxon>
        <taxon>Embryophyta</taxon>
        <taxon>Tracheophyta</taxon>
        <taxon>Spermatophyta</taxon>
        <taxon>Magnoliopsida</taxon>
        <taxon>eudicotyledons</taxon>
        <taxon>Gunneridae</taxon>
        <taxon>Pentapetalae</taxon>
        <taxon>rosids</taxon>
        <taxon>malvids</taxon>
        <taxon>Sapindales</taxon>
        <taxon>Rutaceae</taxon>
        <taxon>Aurantioideae</taxon>
        <taxon>Citrus</taxon>
    </lineage>
</organism>
<accession>A0AAP0MYM5</accession>
<protein>
    <recommendedName>
        <fullName evidence="4">Transposase MuDR plant domain-containing protein</fullName>
    </recommendedName>
</protein>
<reference evidence="2 3" key="1">
    <citation type="submission" date="2024-05" db="EMBL/GenBank/DDBJ databases">
        <title>Haplotype-resolved chromosome-level genome assembly of Huyou (Citrus changshanensis).</title>
        <authorList>
            <person name="Miao C."/>
            <person name="Chen W."/>
            <person name="Wu Y."/>
            <person name="Wang L."/>
            <person name="Zhao S."/>
            <person name="Grierson D."/>
            <person name="Xu C."/>
            <person name="Chen K."/>
        </authorList>
    </citation>
    <scope>NUCLEOTIDE SEQUENCE [LARGE SCALE GENOMIC DNA]</scope>
    <source>
        <strain evidence="2">01-14</strain>
        <tissue evidence="2">Leaf</tissue>
    </source>
</reference>
<dbReference type="AlphaFoldDB" id="A0AAP0MYM5"/>
<evidence type="ECO:0008006" key="4">
    <source>
        <dbReference type="Google" id="ProtNLM"/>
    </source>
</evidence>
<comment type="caution">
    <text evidence="2">The sequence shown here is derived from an EMBL/GenBank/DDBJ whole genome shotgun (WGS) entry which is preliminary data.</text>
</comment>
<dbReference type="PANTHER" id="PTHR31973">
    <property type="entry name" value="POLYPROTEIN, PUTATIVE-RELATED"/>
    <property type="match status" value="1"/>
</dbReference>
<sequence>MVFGRNNYRAERFIIEVTLLWNGLKGTIDNDHELYQVWYLHNKKKYIEIVFDMEIIPLNVHNVIRRKLFEDDIKDVVAGPNVEEPNILTSTSSAELQFQSQPEPQPEPEPHAERQNTAVFDNAYTPEPQSTRDILQKLRPAGTTFENPAMQFTIHTKEPEATPYNEATTPFEHETPDKAHGGQTDSFHLSQCSDHLCDFEIEDVDDLSEIPTVNDEDEINLDKEAADPPLSQFHVMSRPKTTKKRKSSMNMDEDDIHGGTCTKQETQYNGDDHDGHDDLVDGYKSDNRDYGEMSNSETEHLFSRMSHALGGEMFALKDYCIQQGFKGRRINFERRRVLCKCSVDKCPFKVYATLQRFGTCFQIRTLHSIHICEGLVKNLEVIVGWIARKYKNKTASDLKIAVGNLIDDLRTLHEVKVDPQKVYRAKRKILESAAGGDHVESFRQLWNYAHMIKQQMPGALALLKVTRENTLVNKCRFERFMVSFPTLRASRRNVDHLLGWMVVI</sequence>
<name>A0AAP0MYM5_9ROSI</name>
<keyword evidence="3" id="KW-1185">Reference proteome</keyword>
<feature type="region of interest" description="Disordered" evidence="1">
    <location>
        <begin position="238"/>
        <end position="276"/>
    </location>
</feature>
<evidence type="ECO:0000313" key="2">
    <source>
        <dbReference type="EMBL" id="KAK9222352.1"/>
    </source>
</evidence>
<feature type="compositionally biased region" description="Basic and acidic residues" evidence="1">
    <location>
        <begin position="171"/>
        <end position="180"/>
    </location>
</feature>
<feature type="region of interest" description="Disordered" evidence="1">
    <location>
        <begin position="156"/>
        <end position="184"/>
    </location>
</feature>
<evidence type="ECO:0000256" key="1">
    <source>
        <dbReference type="SAM" id="MobiDB-lite"/>
    </source>
</evidence>
<evidence type="ECO:0000313" key="3">
    <source>
        <dbReference type="Proteomes" id="UP001428341"/>
    </source>
</evidence>
<gene>
    <name evidence="2" type="ORF">WN944_010787</name>
</gene>